<dbReference type="SUPFAM" id="SSF159006">
    <property type="entry name" value="YopX-like"/>
    <property type="match status" value="1"/>
</dbReference>
<comment type="caution">
    <text evidence="2">The sequence shown here is derived from an EMBL/GenBank/DDBJ whole genome shotgun (WGS) entry which is preliminary data.</text>
</comment>
<dbReference type="Proteomes" id="UP001597340">
    <property type="component" value="Unassembled WGS sequence"/>
</dbReference>
<evidence type="ECO:0000313" key="3">
    <source>
        <dbReference type="Proteomes" id="UP001597340"/>
    </source>
</evidence>
<dbReference type="NCBIfam" id="TIGR01671">
    <property type="entry name" value="phage_TIGR01671"/>
    <property type="match status" value="1"/>
</dbReference>
<keyword evidence="3" id="KW-1185">Reference proteome</keyword>
<evidence type="ECO:0000259" key="1">
    <source>
        <dbReference type="Pfam" id="PF09643"/>
    </source>
</evidence>
<name>A0ABW4DJS6_9BACL</name>
<reference evidence="3" key="1">
    <citation type="journal article" date="2019" name="Int. J. Syst. Evol. Microbiol.">
        <title>The Global Catalogue of Microorganisms (GCM) 10K type strain sequencing project: providing services to taxonomists for standard genome sequencing and annotation.</title>
        <authorList>
            <consortium name="The Broad Institute Genomics Platform"/>
            <consortium name="The Broad Institute Genome Sequencing Center for Infectious Disease"/>
            <person name="Wu L."/>
            <person name="Ma J."/>
        </authorList>
    </citation>
    <scope>NUCLEOTIDE SEQUENCE [LARGE SCALE GENOMIC DNA]</scope>
    <source>
        <strain evidence="3">CCM 9147</strain>
    </source>
</reference>
<sequence>MRDIKFRVWDKDLKRMHVCGDNEHDAIIFTDDNQALYYNFQNGEGSGEYGVYILMQYTGRKDKNSKEICEDDICISEEVAYPLTGSRTGIVKYIDGSYLLEDLDGKDGDYLFSESAEITVIGNIHDNPELLQGGGKGE</sequence>
<dbReference type="InterPro" id="IPR019096">
    <property type="entry name" value="YopX_protein"/>
</dbReference>
<dbReference type="EMBL" id="JBHTNZ010000029">
    <property type="protein sequence ID" value="MFD1463241.1"/>
    <property type="molecule type" value="Genomic_DNA"/>
</dbReference>
<organism evidence="2 3">
    <name type="scientific">Paenibacillus farraposensis</name>
    <dbReference type="NCBI Taxonomy" id="2807095"/>
    <lineage>
        <taxon>Bacteria</taxon>
        <taxon>Bacillati</taxon>
        <taxon>Bacillota</taxon>
        <taxon>Bacilli</taxon>
        <taxon>Bacillales</taxon>
        <taxon>Paenibacillaceae</taxon>
        <taxon>Paenibacillus</taxon>
    </lineage>
</organism>
<dbReference type="Gene3D" id="2.30.30.290">
    <property type="entry name" value="YopX-like domains"/>
    <property type="match status" value="1"/>
</dbReference>
<feature type="domain" description="YopX protein" evidence="1">
    <location>
        <begin position="5"/>
        <end position="132"/>
    </location>
</feature>
<dbReference type="InterPro" id="IPR010024">
    <property type="entry name" value="CHP16711"/>
</dbReference>
<dbReference type="RefSeq" id="WP_229526468.1">
    <property type="nucleotide sequence ID" value="NZ_JAFFQR010000112.1"/>
</dbReference>
<dbReference type="Pfam" id="PF09643">
    <property type="entry name" value="YopX"/>
    <property type="match status" value="1"/>
</dbReference>
<dbReference type="InterPro" id="IPR023385">
    <property type="entry name" value="YopX-like_C"/>
</dbReference>
<proteinExistence type="predicted"/>
<protein>
    <submittedName>
        <fullName evidence="2">YopX family protein</fullName>
    </submittedName>
</protein>
<evidence type="ECO:0000313" key="2">
    <source>
        <dbReference type="EMBL" id="MFD1463241.1"/>
    </source>
</evidence>
<gene>
    <name evidence="2" type="ORF">ACFQ5D_17995</name>
</gene>
<accession>A0ABW4DJS6</accession>